<reference evidence="1" key="1">
    <citation type="journal article" date="2023" name="Mol. Phylogenet. Evol.">
        <title>Genome-scale phylogeny and comparative genomics of the fungal order Sordariales.</title>
        <authorList>
            <person name="Hensen N."/>
            <person name="Bonometti L."/>
            <person name="Westerberg I."/>
            <person name="Brannstrom I.O."/>
            <person name="Guillou S."/>
            <person name="Cros-Aarteil S."/>
            <person name="Calhoun S."/>
            <person name="Haridas S."/>
            <person name="Kuo A."/>
            <person name="Mondo S."/>
            <person name="Pangilinan J."/>
            <person name="Riley R."/>
            <person name="LaButti K."/>
            <person name="Andreopoulos B."/>
            <person name="Lipzen A."/>
            <person name="Chen C."/>
            <person name="Yan M."/>
            <person name="Daum C."/>
            <person name="Ng V."/>
            <person name="Clum A."/>
            <person name="Steindorff A."/>
            <person name="Ohm R.A."/>
            <person name="Martin F."/>
            <person name="Silar P."/>
            <person name="Natvig D.O."/>
            <person name="Lalanne C."/>
            <person name="Gautier V."/>
            <person name="Ament-Velasquez S.L."/>
            <person name="Kruys A."/>
            <person name="Hutchinson M.I."/>
            <person name="Powell A.J."/>
            <person name="Barry K."/>
            <person name="Miller A.N."/>
            <person name="Grigoriev I.V."/>
            <person name="Debuchy R."/>
            <person name="Gladieux P."/>
            <person name="Hiltunen Thoren M."/>
            <person name="Johannesson H."/>
        </authorList>
    </citation>
    <scope>NUCLEOTIDE SEQUENCE</scope>
    <source>
        <strain evidence="1">CBS 731.68</strain>
    </source>
</reference>
<dbReference type="Proteomes" id="UP001302602">
    <property type="component" value="Unassembled WGS sequence"/>
</dbReference>
<dbReference type="RefSeq" id="XP_062642511.1">
    <property type="nucleotide sequence ID" value="XM_062786836.1"/>
</dbReference>
<dbReference type="AlphaFoldDB" id="A0AAN6TQE3"/>
<keyword evidence="2" id="KW-1185">Reference proteome</keyword>
<dbReference type="EMBL" id="MU853260">
    <property type="protein sequence ID" value="KAK4118738.1"/>
    <property type="molecule type" value="Genomic_DNA"/>
</dbReference>
<sequence>MDGCGREEVAFSHRSINPCRLCVPSRLLATRHRGPYPASCRRCKITCLERPPNPAAFHQVNRDVDFKRFAIQRTRSSSSGLSPPLWNHHTRYISSSAPPSGHLLFHRFVLAHRRPSSTETARHFNEYARCTLASVSQVGNVTRCMVGLQPTTTPNLRGW</sequence>
<name>A0AAN6TQE3_9PEZI</name>
<evidence type="ECO:0000313" key="1">
    <source>
        <dbReference type="EMBL" id="KAK4118738.1"/>
    </source>
</evidence>
<reference evidence="1" key="2">
    <citation type="submission" date="2023-05" db="EMBL/GenBank/DDBJ databases">
        <authorList>
            <consortium name="Lawrence Berkeley National Laboratory"/>
            <person name="Steindorff A."/>
            <person name="Hensen N."/>
            <person name="Bonometti L."/>
            <person name="Westerberg I."/>
            <person name="Brannstrom I.O."/>
            <person name="Guillou S."/>
            <person name="Cros-Aarteil S."/>
            <person name="Calhoun S."/>
            <person name="Haridas S."/>
            <person name="Kuo A."/>
            <person name="Mondo S."/>
            <person name="Pangilinan J."/>
            <person name="Riley R."/>
            <person name="Labutti K."/>
            <person name="Andreopoulos B."/>
            <person name="Lipzen A."/>
            <person name="Chen C."/>
            <person name="Yanf M."/>
            <person name="Daum C."/>
            <person name="Ng V."/>
            <person name="Clum A."/>
            <person name="Ohm R."/>
            <person name="Martin F."/>
            <person name="Silar P."/>
            <person name="Natvig D."/>
            <person name="Lalanne C."/>
            <person name="Gautier V."/>
            <person name="Ament-Velasquez S.L."/>
            <person name="Kruys A."/>
            <person name="Hutchinson M.I."/>
            <person name="Powell A.J."/>
            <person name="Barry K."/>
            <person name="Miller A.N."/>
            <person name="Grigoriev I.V."/>
            <person name="Debuchy R."/>
            <person name="Gladieux P."/>
            <person name="Thoren M.H."/>
            <person name="Johannesson H."/>
        </authorList>
    </citation>
    <scope>NUCLEOTIDE SEQUENCE</scope>
    <source>
        <strain evidence="1">CBS 731.68</strain>
    </source>
</reference>
<accession>A0AAN6TQE3</accession>
<comment type="caution">
    <text evidence="1">The sequence shown here is derived from an EMBL/GenBank/DDBJ whole genome shotgun (WGS) entry which is preliminary data.</text>
</comment>
<organism evidence="1 2">
    <name type="scientific">Parathielavia appendiculata</name>
    <dbReference type="NCBI Taxonomy" id="2587402"/>
    <lineage>
        <taxon>Eukaryota</taxon>
        <taxon>Fungi</taxon>
        <taxon>Dikarya</taxon>
        <taxon>Ascomycota</taxon>
        <taxon>Pezizomycotina</taxon>
        <taxon>Sordariomycetes</taxon>
        <taxon>Sordariomycetidae</taxon>
        <taxon>Sordariales</taxon>
        <taxon>Chaetomiaceae</taxon>
        <taxon>Parathielavia</taxon>
    </lineage>
</organism>
<evidence type="ECO:0000313" key="2">
    <source>
        <dbReference type="Proteomes" id="UP001302602"/>
    </source>
</evidence>
<gene>
    <name evidence="1" type="ORF">N657DRAFT_326865</name>
</gene>
<proteinExistence type="predicted"/>
<dbReference type="GeneID" id="87823606"/>
<protein>
    <submittedName>
        <fullName evidence="1">Uncharacterized protein</fullName>
    </submittedName>
</protein>